<evidence type="ECO:0000256" key="3">
    <source>
        <dbReference type="ARBA" id="ARBA00023125"/>
    </source>
</evidence>
<dbReference type="PANTHER" id="PTHR35807:SF1">
    <property type="entry name" value="TRANSCRIPTIONAL REGULATOR REDD"/>
    <property type="match status" value="1"/>
</dbReference>
<keyword evidence="3" id="KW-0238">DNA-binding</keyword>
<dbReference type="Pfam" id="PF03704">
    <property type="entry name" value="BTAD"/>
    <property type="match status" value="1"/>
</dbReference>
<dbReference type="InterPro" id="IPR001867">
    <property type="entry name" value="OmpR/PhoB-type_DNA-bd"/>
</dbReference>
<dbReference type="InterPro" id="IPR011990">
    <property type="entry name" value="TPR-like_helical_dom_sf"/>
</dbReference>
<dbReference type="Pfam" id="PF00486">
    <property type="entry name" value="Trans_reg_C"/>
    <property type="match status" value="1"/>
</dbReference>
<evidence type="ECO:0000259" key="6">
    <source>
        <dbReference type="SMART" id="SM01043"/>
    </source>
</evidence>
<evidence type="ECO:0000259" key="5">
    <source>
        <dbReference type="SMART" id="SM00862"/>
    </source>
</evidence>
<dbReference type="GO" id="GO:0003677">
    <property type="term" value="F:DNA binding"/>
    <property type="evidence" value="ECO:0007669"/>
    <property type="project" value="UniProtKB-KW"/>
</dbReference>
<keyword evidence="2" id="KW-0805">Transcription regulation</keyword>
<dbReference type="SMART" id="SM00862">
    <property type="entry name" value="Trans_reg_C"/>
    <property type="match status" value="1"/>
</dbReference>
<comment type="caution">
    <text evidence="7">The sequence shown here is derived from an EMBL/GenBank/DDBJ whole genome shotgun (WGS) entry which is preliminary data.</text>
</comment>
<dbReference type="SMART" id="SM01043">
    <property type="entry name" value="BTAD"/>
    <property type="match status" value="1"/>
</dbReference>
<dbReference type="EMBL" id="BOMV01000065">
    <property type="protein sequence ID" value="GIE98711.1"/>
    <property type="molecule type" value="Genomic_DNA"/>
</dbReference>
<dbReference type="Gene3D" id="1.10.10.10">
    <property type="entry name" value="Winged helix-like DNA-binding domain superfamily/Winged helix DNA-binding domain"/>
    <property type="match status" value="1"/>
</dbReference>
<evidence type="ECO:0000256" key="4">
    <source>
        <dbReference type="ARBA" id="ARBA00023163"/>
    </source>
</evidence>
<dbReference type="Proteomes" id="UP000636960">
    <property type="component" value="Unassembled WGS sequence"/>
</dbReference>
<feature type="domain" description="Bacterial transcriptional activator" evidence="6">
    <location>
        <begin position="111"/>
        <end position="256"/>
    </location>
</feature>
<dbReference type="InterPro" id="IPR051677">
    <property type="entry name" value="AfsR-DnrI-RedD_regulator"/>
</dbReference>
<dbReference type="Gene3D" id="1.25.40.10">
    <property type="entry name" value="Tetratricopeptide repeat domain"/>
    <property type="match status" value="1"/>
</dbReference>
<evidence type="ECO:0000256" key="1">
    <source>
        <dbReference type="ARBA" id="ARBA00005820"/>
    </source>
</evidence>
<dbReference type="AlphaFoldDB" id="A0A919K8U7"/>
<protein>
    <recommendedName>
        <fullName evidence="9">SARP family transcriptional regulator</fullName>
    </recommendedName>
</protein>
<sequence>MSGRLKFESFRTEVGTPQIRLLGQMEIVDAVGFRVTLQLQCRKVLALLTVAAGRPLTTEQLVRRVWGDDAPLRAAQMVRSHLRVLRGAFGGDALFDRISAGYRIVPERCRVDAWMFRALLAEARQRLPDDAMGAIRAAEAALALWRDTDAMPDVVDVLVLRAEAAYLEELRCQAEETLGQAWLSSGRADLALPRLRSLVELHPERERFWLQLMVAEALSGRLVEAAGGTFRRARHHLVEETGLQSAGLEALQRALLDERAPEQLLALIALSNSAHA</sequence>
<feature type="domain" description="OmpR/PhoB-type" evidence="5">
    <location>
        <begin position="32"/>
        <end position="104"/>
    </location>
</feature>
<evidence type="ECO:0008006" key="9">
    <source>
        <dbReference type="Google" id="ProtNLM"/>
    </source>
</evidence>
<dbReference type="PANTHER" id="PTHR35807">
    <property type="entry name" value="TRANSCRIPTIONAL REGULATOR REDD-RELATED"/>
    <property type="match status" value="1"/>
</dbReference>
<organism evidence="7 8">
    <name type="scientific">Paractinoplanes rishiriensis</name>
    <dbReference type="NCBI Taxonomy" id="1050105"/>
    <lineage>
        <taxon>Bacteria</taxon>
        <taxon>Bacillati</taxon>
        <taxon>Actinomycetota</taxon>
        <taxon>Actinomycetes</taxon>
        <taxon>Micromonosporales</taxon>
        <taxon>Micromonosporaceae</taxon>
        <taxon>Paractinoplanes</taxon>
    </lineage>
</organism>
<dbReference type="GO" id="GO:0006355">
    <property type="term" value="P:regulation of DNA-templated transcription"/>
    <property type="evidence" value="ECO:0007669"/>
    <property type="project" value="InterPro"/>
</dbReference>
<keyword evidence="4" id="KW-0804">Transcription</keyword>
<dbReference type="InterPro" id="IPR036388">
    <property type="entry name" value="WH-like_DNA-bd_sf"/>
</dbReference>
<evidence type="ECO:0000313" key="7">
    <source>
        <dbReference type="EMBL" id="GIE98711.1"/>
    </source>
</evidence>
<comment type="similarity">
    <text evidence="1">Belongs to the AfsR/DnrI/RedD regulatory family.</text>
</comment>
<dbReference type="SUPFAM" id="SSF46894">
    <property type="entry name" value="C-terminal effector domain of the bipartite response regulators"/>
    <property type="match status" value="1"/>
</dbReference>
<accession>A0A919K8U7</accession>
<dbReference type="SUPFAM" id="SSF48452">
    <property type="entry name" value="TPR-like"/>
    <property type="match status" value="1"/>
</dbReference>
<evidence type="ECO:0000256" key="2">
    <source>
        <dbReference type="ARBA" id="ARBA00023015"/>
    </source>
</evidence>
<reference evidence="7" key="1">
    <citation type="submission" date="2021-01" db="EMBL/GenBank/DDBJ databases">
        <title>Whole genome shotgun sequence of Actinoplanes rishiriensis NBRC 108556.</title>
        <authorList>
            <person name="Komaki H."/>
            <person name="Tamura T."/>
        </authorList>
    </citation>
    <scope>NUCLEOTIDE SEQUENCE</scope>
    <source>
        <strain evidence="7">NBRC 108556</strain>
    </source>
</reference>
<dbReference type="GO" id="GO:0000160">
    <property type="term" value="P:phosphorelay signal transduction system"/>
    <property type="evidence" value="ECO:0007669"/>
    <property type="project" value="InterPro"/>
</dbReference>
<dbReference type="InterPro" id="IPR016032">
    <property type="entry name" value="Sig_transdc_resp-reg_C-effctor"/>
</dbReference>
<dbReference type="InterPro" id="IPR005158">
    <property type="entry name" value="BTAD"/>
</dbReference>
<proteinExistence type="inferred from homology"/>
<evidence type="ECO:0000313" key="8">
    <source>
        <dbReference type="Proteomes" id="UP000636960"/>
    </source>
</evidence>
<gene>
    <name evidence="7" type="ORF">Ari01nite_61760</name>
</gene>
<keyword evidence="8" id="KW-1185">Reference proteome</keyword>
<name>A0A919K8U7_9ACTN</name>